<comment type="subcellular location">
    <subcellularLocation>
        <location evidence="1">Cell membrane</location>
        <topology evidence="1">Multi-pass membrane protein</topology>
    </subcellularLocation>
</comment>
<feature type="domain" description="Major facilitator superfamily (MFS) profile" evidence="9">
    <location>
        <begin position="52"/>
        <end position="551"/>
    </location>
</feature>
<dbReference type="RefSeq" id="WP_175110908.1">
    <property type="nucleotide sequence ID" value="NZ_CADIKF010000014.1"/>
</dbReference>
<dbReference type="NCBIfam" id="TIGR00711">
    <property type="entry name" value="efflux_EmrB"/>
    <property type="match status" value="1"/>
</dbReference>
<evidence type="ECO:0000256" key="5">
    <source>
        <dbReference type="ARBA" id="ARBA00022989"/>
    </source>
</evidence>
<dbReference type="InterPro" id="IPR011701">
    <property type="entry name" value="MFS"/>
</dbReference>
<evidence type="ECO:0000256" key="8">
    <source>
        <dbReference type="SAM" id="Phobius"/>
    </source>
</evidence>
<feature type="transmembrane region" description="Helical" evidence="8">
    <location>
        <begin position="239"/>
        <end position="259"/>
    </location>
</feature>
<keyword evidence="5 8" id="KW-1133">Transmembrane helix</keyword>
<keyword evidence="6 8" id="KW-0472">Membrane</keyword>
<dbReference type="InterPro" id="IPR036259">
    <property type="entry name" value="MFS_trans_sf"/>
</dbReference>
<feature type="transmembrane region" description="Helical" evidence="8">
    <location>
        <begin position="375"/>
        <end position="392"/>
    </location>
</feature>
<name>A0A6J5DQB2_9BURK</name>
<accession>A0A6J5DQB2</accession>
<gene>
    <name evidence="10" type="primary">emrB_4</name>
    <name evidence="10" type="ORF">LMG29739_02169</name>
</gene>
<feature type="transmembrane region" description="Helical" evidence="8">
    <location>
        <begin position="271"/>
        <end position="294"/>
    </location>
</feature>
<dbReference type="Proteomes" id="UP000494329">
    <property type="component" value="Unassembled WGS sequence"/>
</dbReference>
<evidence type="ECO:0000256" key="4">
    <source>
        <dbReference type="ARBA" id="ARBA00022692"/>
    </source>
</evidence>
<evidence type="ECO:0000313" key="11">
    <source>
        <dbReference type="Proteomes" id="UP000494329"/>
    </source>
</evidence>
<feature type="transmembrane region" description="Helical" evidence="8">
    <location>
        <begin position="50"/>
        <end position="74"/>
    </location>
</feature>
<sequence>MSTTTHDDAAGGNRKGNPNGNSHGGNGGGRNGNGANPPRDQTWRPAANPWLIAVVVTLAAFMEVLDTTIVNVALPHIAGTMSASYDEATWTLTSYLVANGIVLPISAFFGRVLGRKRYFVICIIAFTICSFLCGIATDLWQLILFRLLQGFFGGGLQPNQQSIILDTFPPEQRGRAFSISAVAIVVAPVLGPTLGGWITDNFTWRWVFLLNVPVGILTSIAVIHFVEDPPWERKRTGKISIDYIGMGLIAIGLGCLQVMLDRGEDDDWFGSKVICTFAALAVAGIGGAIVWLLYTKKPVVDLRCMKDRNFALGCASIAAFAVILYGSAVLVPQLAQQQLGYTATLAGLVLSPGAVLITLEIPLISRLMPYVQTRSLLSVGFLLMALALAYAHTLTPDIDYDTLVKMRSAQSMAIGFLFVPITTLAYLTVPQRLHNDASAIFTMCRNVAGSIGISLSTALIRERTQARMAHLVEHMTPLSQNFSDAMQRNARAVMDFVGQPLPQAMQTATGRLYQTFVSQATILAYVDVFAMLSIFCILCIPLTFFFSPAKASGGGAH</sequence>
<feature type="transmembrane region" description="Helical" evidence="8">
    <location>
        <begin position="343"/>
        <end position="363"/>
    </location>
</feature>
<dbReference type="SUPFAM" id="SSF103473">
    <property type="entry name" value="MFS general substrate transporter"/>
    <property type="match status" value="1"/>
</dbReference>
<feature type="transmembrane region" description="Helical" evidence="8">
    <location>
        <begin position="522"/>
        <end position="546"/>
    </location>
</feature>
<dbReference type="InterPro" id="IPR020846">
    <property type="entry name" value="MFS_dom"/>
</dbReference>
<dbReference type="GO" id="GO:0005886">
    <property type="term" value="C:plasma membrane"/>
    <property type="evidence" value="ECO:0007669"/>
    <property type="project" value="UniProtKB-SubCell"/>
</dbReference>
<evidence type="ECO:0000256" key="6">
    <source>
        <dbReference type="ARBA" id="ARBA00023136"/>
    </source>
</evidence>
<organism evidence="10 11">
    <name type="scientific">Paraburkholderia solisilvae</name>
    <dbReference type="NCBI Taxonomy" id="624376"/>
    <lineage>
        <taxon>Bacteria</taxon>
        <taxon>Pseudomonadati</taxon>
        <taxon>Pseudomonadota</taxon>
        <taxon>Betaproteobacteria</taxon>
        <taxon>Burkholderiales</taxon>
        <taxon>Burkholderiaceae</taxon>
        <taxon>Paraburkholderia</taxon>
    </lineage>
</organism>
<feature type="region of interest" description="Disordered" evidence="7">
    <location>
        <begin position="1"/>
        <end position="40"/>
    </location>
</feature>
<evidence type="ECO:0000259" key="9">
    <source>
        <dbReference type="PROSITE" id="PS50850"/>
    </source>
</evidence>
<dbReference type="Gene3D" id="1.20.1250.20">
    <property type="entry name" value="MFS general substrate transporter like domains"/>
    <property type="match status" value="1"/>
</dbReference>
<evidence type="ECO:0000256" key="7">
    <source>
        <dbReference type="SAM" id="MobiDB-lite"/>
    </source>
</evidence>
<evidence type="ECO:0000313" key="10">
    <source>
        <dbReference type="EMBL" id="CAB3755431.1"/>
    </source>
</evidence>
<dbReference type="PROSITE" id="PS50850">
    <property type="entry name" value="MFS"/>
    <property type="match status" value="1"/>
</dbReference>
<feature type="transmembrane region" description="Helical" evidence="8">
    <location>
        <begin position="310"/>
        <end position="331"/>
    </location>
</feature>
<dbReference type="AlphaFoldDB" id="A0A6J5DQB2"/>
<dbReference type="Gene3D" id="1.20.1720.10">
    <property type="entry name" value="Multidrug resistance protein D"/>
    <property type="match status" value="1"/>
</dbReference>
<keyword evidence="2" id="KW-0813">Transport</keyword>
<feature type="transmembrane region" description="Helical" evidence="8">
    <location>
        <begin position="176"/>
        <end position="198"/>
    </location>
</feature>
<dbReference type="PANTHER" id="PTHR23501">
    <property type="entry name" value="MAJOR FACILITATOR SUPERFAMILY"/>
    <property type="match status" value="1"/>
</dbReference>
<dbReference type="EMBL" id="CADIKF010000014">
    <property type="protein sequence ID" value="CAB3755431.1"/>
    <property type="molecule type" value="Genomic_DNA"/>
</dbReference>
<reference evidence="10 11" key="1">
    <citation type="submission" date="2020-04" db="EMBL/GenBank/DDBJ databases">
        <authorList>
            <person name="De Canck E."/>
        </authorList>
    </citation>
    <scope>NUCLEOTIDE SEQUENCE [LARGE SCALE GENOMIC DNA]</scope>
    <source>
        <strain evidence="10 11">LMG 29739</strain>
    </source>
</reference>
<dbReference type="InterPro" id="IPR004638">
    <property type="entry name" value="EmrB-like"/>
</dbReference>
<proteinExistence type="predicted"/>
<evidence type="ECO:0000256" key="2">
    <source>
        <dbReference type="ARBA" id="ARBA00022448"/>
    </source>
</evidence>
<protein>
    <submittedName>
        <fullName evidence="10">Multidrug export protein EmrB</fullName>
    </submittedName>
</protein>
<dbReference type="CDD" id="cd17503">
    <property type="entry name" value="MFS_LmrB_MDR_like"/>
    <property type="match status" value="1"/>
</dbReference>
<feature type="transmembrane region" description="Helical" evidence="8">
    <location>
        <begin position="412"/>
        <end position="429"/>
    </location>
</feature>
<keyword evidence="3" id="KW-1003">Cell membrane</keyword>
<feature type="transmembrane region" description="Helical" evidence="8">
    <location>
        <begin position="204"/>
        <end position="227"/>
    </location>
</feature>
<feature type="transmembrane region" description="Helical" evidence="8">
    <location>
        <begin position="95"/>
        <end position="112"/>
    </location>
</feature>
<dbReference type="Pfam" id="PF07690">
    <property type="entry name" value="MFS_1"/>
    <property type="match status" value="1"/>
</dbReference>
<feature type="compositionally biased region" description="Gly residues" evidence="7">
    <location>
        <begin position="22"/>
        <end position="32"/>
    </location>
</feature>
<dbReference type="GO" id="GO:0022857">
    <property type="term" value="F:transmembrane transporter activity"/>
    <property type="evidence" value="ECO:0007669"/>
    <property type="project" value="InterPro"/>
</dbReference>
<keyword evidence="4 8" id="KW-0812">Transmembrane</keyword>
<keyword evidence="11" id="KW-1185">Reference proteome</keyword>
<evidence type="ECO:0000256" key="1">
    <source>
        <dbReference type="ARBA" id="ARBA00004651"/>
    </source>
</evidence>
<feature type="transmembrane region" description="Helical" evidence="8">
    <location>
        <begin position="118"/>
        <end position="140"/>
    </location>
</feature>
<evidence type="ECO:0000256" key="3">
    <source>
        <dbReference type="ARBA" id="ARBA00022475"/>
    </source>
</evidence>
<dbReference type="PANTHER" id="PTHR23501:SF174">
    <property type="entry name" value="MULTIDRUG EXPORT PROTEIN EMRB-RELATED"/>
    <property type="match status" value="1"/>
</dbReference>